<organism evidence="1 2">
    <name type="scientific">Shewanella seohaensis</name>
    <dbReference type="NCBI Taxonomy" id="755175"/>
    <lineage>
        <taxon>Bacteria</taxon>
        <taxon>Pseudomonadati</taxon>
        <taxon>Pseudomonadota</taxon>
        <taxon>Gammaproteobacteria</taxon>
        <taxon>Alteromonadales</taxon>
        <taxon>Shewanellaceae</taxon>
        <taxon>Shewanella</taxon>
    </lineage>
</organism>
<accession>A0ABV4VZQ2</accession>
<evidence type="ECO:0000313" key="2">
    <source>
        <dbReference type="Proteomes" id="UP001576726"/>
    </source>
</evidence>
<sequence length="223" mass="24907">MESHKLAEKDPNDLVESLIQKYGDSPWTKSVVASLPVIGAFLDSHFNSMANEIYQRRIESMLSEIKNELSYISDEIVDKEYLKSEEFFDLSQHAFSLAIKIADSERVSAIARIVAESIIGKQATSIPSFDLVSVIGEMSPSEAAMFGAIGKIYLEHKALLTGSENTLFRVKDILEVLPENLQKNAGFLCARLESKGLLSSIFDNYGLEEAGEELLKYFHSQYL</sequence>
<comment type="caution">
    <text evidence="1">The sequence shown here is derived from an EMBL/GenBank/DDBJ whole genome shotgun (WGS) entry which is preliminary data.</text>
</comment>
<evidence type="ECO:0000313" key="1">
    <source>
        <dbReference type="EMBL" id="MFB2654662.1"/>
    </source>
</evidence>
<dbReference type="RefSeq" id="WP_374920030.1">
    <property type="nucleotide sequence ID" value="NZ_JBHFGJ010000011.1"/>
</dbReference>
<gene>
    <name evidence="1" type="ORF">ACE02L_18140</name>
</gene>
<reference evidence="1 2" key="1">
    <citation type="submission" date="2024-09" db="EMBL/GenBank/DDBJ databases">
        <authorList>
            <person name="Zhang Y."/>
        </authorList>
    </citation>
    <scope>NUCLEOTIDE SEQUENCE [LARGE SCALE GENOMIC DNA]</scope>
    <source>
        <strain evidence="1 2">SH314</strain>
    </source>
</reference>
<dbReference type="EMBL" id="JBHFGJ010000011">
    <property type="protein sequence ID" value="MFB2654662.1"/>
    <property type="molecule type" value="Genomic_DNA"/>
</dbReference>
<protein>
    <submittedName>
        <fullName evidence="1">Uncharacterized protein</fullName>
    </submittedName>
</protein>
<proteinExistence type="predicted"/>
<keyword evidence="2" id="KW-1185">Reference proteome</keyword>
<dbReference type="Proteomes" id="UP001576726">
    <property type="component" value="Unassembled WGS sequence"/>
</dbReference>
<name>A0ABV4VZQ2_9GAMM</name>